<dbReference type="PANTHER" id="PTHR24043:SF8">
    <property type="entry name" value="EGF-LIKE DOMAIN-CONTAINING PROTEIN"/>
    <property type="match status" value="1"/>
</dbReference>
<evidence type="ECO:0000256" key="3">
    <source>
        <dbReference type="ARBA" id="ARBA00022837"/>
    </source>
</evidence>
<reference evidence="7 8" key="1">
    <citation type="journal article" date="2021" name="Elife">
        <title>Chloroplast acquisition without the gene transfer in kleptoplastic sea slugs, Plakobranchus ocellatus.</title>
        <authorList>
            <person name="Maeda T."/>
            <person name="Takahashi S."/>
            <person name="Yoshida T."/>
            <person name="Shimamura S."/>
            <person name="Takaki Y."/>
            <person name="Nagai Y."/>
            <person name="Toyoda A."/>
            <person name="Suzuki Y."/>
            <person name="Arimoto A."/>
            <person name="Ishii H."/>
            <person name="Satoh N."/>
            <person name="Nishiyama T."/>
            <person name="Hasebe M."/>
            <person name="Maruyama T."/>
            <person name="Minagawa J."/>
            <person name="Obokata J."/>
            <person name="Shigenobu S."/>
        </authorList>
    </citation>
    <scope>NUCLEOTIDE SEQUENCE [LARGE SCALE GENOMIC DNA]</scope>
</reference>
<evidence type="ECO:0000313" key="8">
    <source>
        <dbReference type="Proteomes" id="UP000735302"/>
    </source>
</evidence>
<organism evidence="7 8">
    <name type="scientific">Plakobranchus ocellatus</name>
    <dbReference type="NCBI Taxonomy" id="259542"/>
    <lineage>
        <taxon>Eukaryota</taxon>
        <taxon>Metazoa</taxon>
        <taxon>Spiralia</taxon>
        <taxon>Lophotrochozoa</taxon>
        <taxon>Mollusca</taxon>
        <taxon>Gastropoda</taxon>
        <taxon>Heterobranchia</taxon>
        <taxon>Euthyneura</taxon>
        <taxon>Panpulmonata</taxon>
        <taxon>Sacoglossa</taxon>
        <taxon>Placobranchoidea</taxon>
        <taxon>Plakobranchidae</taxon>
        <taxon>Plakobranchus</taxon>
    </lineage>
</organism>
<keyword evidence="8" id="KW-1185">Reference proteome</keyword>
<feature type="compositionally biased region" description="Polar residues" evidence="5">
    <location>
        <begin position="831"/>
        <end position="840"/>
    </location>
</feature>
<proteinExistence type="predicted"/>
<dbReference type="Gene3D" id="2.170.300.10">
    <property type="entry name" value="Tie2 ligand-binding domain superfamily"/>
    <property type="match status" value="1"/>
</dbReference>
<feature type="region of interest" description="Disordered" evidence="5">
    <location>
        <begin position="785"/>
        <end position="860"/>
    </location>
</feature>
<dbReference type="AlphaFoldDB" id="A0AAV4E005"/>
<feature type="domain" description="Fucolectin tachylectin-4 pentraxin-1" evidence="6">
    <location>
        <begin position="266"/>
        <end position="424"/>
    </location>
</feature>
<keyword evidence="2" id="KW-0479">Metal-binding</keyword>
<dbReference type="SMART" id="SM00607">
    <property type="entry name" value="FTP"/>
    <property type="match status" value="1"/>
</dbReference>
<name>A0AAV4E005_9GAST</name>
<evidence type="ECO:0000256" key="2">
    <source>
        <dbReference type="ARBA" id="ARBA00022723"/>
    </source>
</evidence>
<dbReference type="InterPro" id="IPR042635">
    <property type="entry name" value="MEGF10/SREC1/2-like"/>
</dbReference>
<dbReference type="SUPFAM" id="SSF49785">
    <property type="entry name" value="Galactose-binding domain-like"/>
    <property type="match status" value="1"/>
</dbReference>
<sequence>MVHHALVQGDRYQLSNIYETNYDKYDRSVSLAAGDGAYKNPLPNNDETVSPDEPNASQKKNAGAGRRKELLTKTVKIQASEMGVRQIIMLSLCFSSSCLAQQCTQVGSFGDRCQFQCHCAANTACDLSNGACSGGCDPQWFGPACQYDVSEVTVNGGSGSDLPWLTDNDDTTCNNGNVQSITVRLNTPHPLSWVRIVVRNAAYLKRFQLSYQADGSQASTPCVDPRSAKVNDVTLDISCPTSGVVSQVMLSGATVLELCSLYISRGRNVAFNEATQQSSTFYGFILWYASNAVDENPAIEGTSASSEATCSHTISDRTGLAWWRVTFSNDVDINRFVIYNRRDCCENRLINFTLQAYSSSGTNPVYIYTEPGGPAQLVYTVVPSPPIGFSVNSVQLDVSKNTDKQNILTLCDVYVFGEVVCPAGKFDRQCERDCNCADQTEACFVSTGGCPSGCAAGYTGEDCYTYYETSLSDQPRLCGEEAFGTSNLHTDADLISSTTSKRKDGADTFKNGVIKKAKQTLAVREESSSTRTCEDGKYGVGCNESCSSNCAQSTNICNPVNGACNGGCGSTPGYRPPLCKEQCFPGTYGIECAQNCSDHCAGQNDICDTLFGVCEFGCDPGYQSVQCDIQCDPGKYGQDCKETCSDHCAGESKSCNHVSGTCDLGCEDRFYGPLCKDECPKGKYGRDCDKTCSVHCAGPSNTCDWTDGSCDFGCDPGYLPPMCAEVCPRGRYGAGCNETCSEHCAGVLNNCDHRDGTCLLGCEEGYGLPKCDTGNKFLQDLRRRTATNHSQSPSSDEEVKGDAQNLPLPPLPGPPVRSIIDKTHENKDHMSTQGNQNQRPYHTLQHPENDGDGDHVYERTDDPYERPLSLVGDCGAYENPLSIGVTPGSLEKSNNQIKDDGAGQDKTRAHNYQNLESVSTM</sequence>
<comment type="caution">
    <text evidence="7">The sequence shown here is derived from an EMBL/GenBank/DDBJ whole genome shotgun (WGS) entry which is preliminary data.</text>
</comment>
<keyword evidence="4" id="KW-1015">Disulfide bond</keyword>
<evidence type="ECO:0000313" key="7">
    <source>
        <dbReference type="EMBL" id="GFO49824.1"/>
    </source>
</evidence>
<dbReference type="InterPro" id="IPR008979">
    <property type="entry name" value="Galactose-bd-like_sf"/>
</dbReference>
<dbReference type="Pfam" id="PF22633">
    <property type="entry name" value="F5_F8_type_C_2"/>
    <property type="match status" value="1"/>
</dbReference>
<dbReference type="Gene3D" id="2.60.120.260">
    <property type="entry name" value="Galactose-binding domain-like"/>
    <property type="match status" value="1"/>
</dbReference>
<gene>
    <name evidence="7" type="ORF">PoB_007632900</name>
</gene>
<accession>A0AAV4E005</accession>
<feature type="compositionally biased region" description="Basic and acidic residues" evidence="5">
    <location>
        <begin position="897"/>
        <end position="908"/>
    </location>
</feature>
<dbReference type="GO" id="GO:0046872">
    <property type="term" value="F:metal ion binding"/>
    <property type="evidence" value="ECO:0007669"/>
    <property type="project" value="UniProtKB-KW"/>
</dbReference>
<dbReference type="PANTHER" id="PTHR24043">
    <property type="entry name" value="SCAVENGER RECEPTOR CLASS F"/>
    <property type="match status" value="1"/>
</dbReference>
<keyword evidence="3" id="KW-0106">Calcium</keyword>
<evidence type="ECO:0000259" key="6">
    <source>
        <dbReference type="SMART" id="SM00607"/>
    </source>
</evidence>
<dbReference type="GO" id="GO:0005044">
    <property type="term" value="F:scavenger receptor activity"/>
    <property type="evidence" value="ECO:0007669"/>
    <property type="project" value="InterPro"/>
</dbReference>
<keyword evidence="1" id="KW-0245">EGF-like domain</keyword>
<feature type="region of interest" description="Disordered" evidence="5">
    <location>
        <begin position="886"/>
        <end position="908"/>
    </location>
</feature>
<evidence type="ECO:0000256" key="5">
    <source>
        <dbReference type="SAM" id="MobiDB-lite"/>
    </source>
</evidence>
<feature type="compositionally biased region" description="Basic and acidic residues" evidence="5">
    <location>
        <begin position="845"/>
        <end position="860"/>
    </location>
</feature>
<feature type="region of interest" description="Disordered" evidence="5">
    <location>
        <begin position="36"/>
        <end position="65"/>
    </location>
</feature>
<evidence type="ECO:0000256" key="4">
    <source>
        <dbReference type="ARBA" id="ARBA00023157"/>
    </source>
</evidence>
<dbReference type="EMBL" id="BLXT01008512">
    <property type="protein sequence ID" value="GFO49824.1"/>
    <property type="molecule type" value="Genomic_DNA"/>
</dbReference>
<protein>
    <submittedName>
        <fullName evidence="7">Multiple epidermal growth factor-like domains 10</fullName>
    </submittedName>
</protein>
<evidence type="ECO:0000256" key="1">
    <source>
        <dbReference type="ARBA" id="ARBA00022536"/>
    </source>
</evidence>
<feature type="compositionally biased region" description="Basic and acidic residues" evidence="5">
    <location>
        <begin position="819"/>
        <end position="830"/>
    </location>
</feature>
<dbReference type="InterPro" id="IPR006585">
    <property type="entry name" value="FTP1"/>
</dbReference>
<dbReference type="Proteomes" id="UP000735302">
    <property type="component" value="Unassembled WGS sequence"/>
</dbReference>